<dbReference type="InterPro" id="IPR050595">
    <property type="entry name" value="Bact_response_regulator"/>
</dbReference>
<dbReference type="Proteomes" id="UP000320672">
    <property type="component" value="Chromosome"/>
</dbReference>
<feature type="domain" description="Response regulatory" evidence="3">
    <location>
        <begin position="4"/>
        <end position="121"/>
    </location>
</feature>
<evidence type="ECO:0000256" key="1">
    <source>
        <dbReference type="ARBA" id="ARBA00022553"/>
    </source>
</evidence>
<keyword evidence="1" id="KW-0597">Phosphoprotein</keyword>
<dbReference type="GO" id="GO:0000160">
    <property type="term" value="P:phosphorelay signal transduction system"/>
    <property type="evidence" value="ECO:0007669"/>
    <property type="project" value="InterPro"/>
</dbReference>
<dbReference type="RefSeq" id="WP_145352176.1">
    <property type="nucleotide sequence ID" value="NZ_CP036262.1"/>
</dbReference>
<dbReference type="PANTHER" id="PTHR44591">
    <property type="entry name" value="STRESS RESPONSE REGULATOR PROTEIN 1"/>
    <property type="match status" value="1"/>
</dbReference>
<dbReference type="PANTHER" id="PTHR44591:SF3">
    <property type="entry name" value="RESPONSE REGULATORY DOMAIN-CONTAINING PROTEIN"/>
    <property type="match status" value="1"/>
</dbReference>
<evidence type="ECO:0000313" key="4">
    <source>
        <dbReference type="EMBL" id="QDS94148.1"/>
    </source>
</evidence>
<evidence type="ECO:0000313" key="5">
    <source>
        <dbReference type="Proteomes" id="UP000320672"/>
    </source>
</evidence>
<accession>A0A517MGY9</accession>
<dbReference type="InterPro" id="IPR011006">
    <property type="entry name" value="CheY-like_superfamily"/>
</dbReference>
<comment type="caution">
    <text evidence="2">Lacks conserved residue(s) required for the propagation of feature annotation.</text>
</comment>
<dbReference type="KEGG" id="rml:FF011L_29260"/>
<protein>
    <submittedName>
        <fullName evidence="4">Response regulator MprA</fullName>
    </submittedName>
</protein>
<name>A0A517MGY9_9BACT</name>
<evidence type="ECO:0000256" key="2">
    <source>
        <dbReference type="PROSITE-ProRule" id="PRU00169"/>
    </source>
</evidence>
<evidence type="ECO:0000259" key="3">
    <source>
        <dbReference type="PROSITE" id="PS50110"/>
    </source>
</evidence>
<dbReference type="SUPFAM" id="SSF52172">
    <property type="entry name" value="CheY-like"/>
    <property type="match status" value="1"/>
</dbReference>
<proteinExistence type="predicted"/>
<dbReference type="PROSITE" id="PS50110">
    <property type="entry name" value="RESPONSE_REGULATORY"/>
    <property type="match status" value="1"/>
</dbReference>
<organism evidence="4 5">
    <name type="scientific">Roseimaritima multifibrata</name>
    <dbReference type="NCBI Taxonomy" id="1930274"/>
    <lineage>
        <taxon>Bacteria</taxon>
        <taxon>Pseudomonadati</taxon>
        <taxon>Planctomycetota</taxon>
        <taxon>Planctomycetia</taxon>
        <taxon>Pirellulales</taxon>
        <taxon>Pirellulaceae</taxon>
        <taxon>Roseimaritima</taxon>
    </lineage>
</organism>
<reference evidence="4 5" key="1">
    <citation type="submission" date="2019-02" db="EMBL/GenBank/DDBJ databases">
        <title>Deep-cultivation of Planctomycetes and their phenomic and genomic characterization uncovers novel biology.</title>
        <authorList>
            <person name="Wiegand S."/>
            <person name="Jogler M."/>
            <person name="Boedeker C."/>
            <person name="Pinto D."/>
            <person name="Vollmers J."/>
            <person name="Rivas-Marin E."/>
            <person name="Kohn T."/>
            <person name="Peeters S.H."/>
            <person name="Heuer A."/>
            <person name="Rast P."/>
            <person name="Oberbeckmann S."/>
            <person name="Bunk B."/>
            <person name="Jeske O."/>
            <person name="Meyerdierks A."/>
            <person name="Storesund J.E."/>
            <person name="Kallscheuer N."/>
            <person name="Luecker S."/>
            <person name="Lage O.M."/>
            <person name="Pohl T."/>
            <person name="Merkel B.J."/>
            <person name="Hornburger P."/>
            <person name="Mueller R.-W."/>
            <person name="Bruemmer F."/>
            <person name="Labrenz M."/>
            <person name="Spormann A.M."/>
            <person name="Op den Camp H."/>
            <person name="Overmann J."/>
            <person name="Amann R."/>
            <person name="Jetten M.S.M."/>
            <person name="Mascher T."/>
            <person name="Medema M.H."/>
            <person name="Devos D.P."/>
            <person name="Kaster A.-K."/>
            <person name="Ovreas L."/>
            <person name="Rohde M."/>
            <person name="Galperin M.Y."/>
            <person name="Jogler C."/>
        </authorList>
    </citation>
    <scope>NUCLEOTIDE SEQUENCE [LARGE SCALE GENOMIC DNA]</scope>
    <source>
        <strain evidence="4 5">FF011L</strain>
    </source>
</reference>
<sequence>MSKRLLFAESDSTLAEIYSRYYSNHGYEVDTAQDVMECLEKLHKTDVLILELGLPRFGEYGADDVLSHIRTHSQISDIPVVLVTSENSREWLSRLAVPPVVECLQKPFRLAALLDVVRVASRSQFYPACSRVGFSAATVG</sequence>
<dbReference type="Pfam" id="PF00072">
    <property type="entry name" value="Response_reg"/>
    <property type="match status" value="1"/>
</dbReference>
<dbReference type="OrthoDB" id="292005at2"/>
<dbReference type="Gene3D" id="3.40.50.2300">
    <property type="match status" value="1"/>
</dbReference>
<dbReference type="SMART" id="SM00448">
    <property type="entry name" value="REC"/>
    <property type="match status" value="1"/>
</dbReference>
<dbReference type="CDD" id="cd00156">
    <property type="entry name" value="REC"/>
    <property type="match status" value="1"/>
</dbReference>
<dbReference type="EMBL" id="CP036262">
    <property type="protein sequence ID" value="QDS94148.1"/>
    <property type="molecule type" value="Genomic_DNA"/>
</dbReference>
<keyword evidence="5" id="KW-1185">Reference proteome</keyword>
<dbReference type="AlphaFoldDB" id="A0A517MGY9"/>
<gene>
    <name evidence="4" type="primary">mprA_2</name>
    <name evidence="4" type="ORF">FF011L_29260</name>
</gene>
<dbReference type="InterPro" id="IPR001789">
    <property type="entry name" value="Sig_transdc_resp-reg_receiver"/>
</dbReference>